<dbReference type="AlphaFoldDB" id="M7ZD33"/>
<feature type="region of interest" description="Disordered" evidence="1">
    <location>
        <begin position="111"/>
        <end position="176"/>
    </location>
</feature>
<feature type="region of interest" description="Disordered" evidence="1">
    <location>
        <begin position="1"/>
        <end position="38"/>
    </location>
</feature>
<dbReference type="InterPro" id="IPR014905">
    <property type="entry name" value="HIRAN"/>
</dbReference>
<reference evidence="3" key="1">
    <citation type="journal article" date="2013" name="Nature">
        <title>Draft genome of the wheat A-genome progenitor Triticum urartu.</title>
        <authorList>
            <person name="Ling H.Q."/>
            <person name="Zhao S."/>
            <person name="Liu D."/>
            <person name="Wang J."/>
            <person name="Sun H."/>
            <person name="Zhang C."/>
            <person name="Fan H."/>
            <person name="Li D."/>
            <person name="Dong L."/>
            <person name="Tao Y."/>
            <person name="Gao C."/>
            <person name="Wu H."/>
            <person name="Li Y."/>
            <person name="Cui Y."/>
            <person name="Guo X."/>
            <person name="Zheng S."/>
            <person name="Wang B."/>
            <person name="Yu K."/>
            <person name="Liang Q."/>
            <person name="Yang W."/>
            <person name="Lou X."/>
            <person name="Chen J."/>
            <person name="Feng M."/>
            <person name="Jian J."/>
            <person name="Zhang X."/>
            <person name="Luo G."/>
            <person name="Jiang Y."/>
            <person name="Liu J."/>
            <person name="Wang Z."/>
            <person name="Sha Y."/>
            <person name="Zhang B."/>
            <person name="Wu H."/>
            <person name="Tang D."/>
            <person name="Shen Q."/>
            <person name="Xue P."/>
            <person name="Zou S."/>
            <person name="Wang X."/>
            <person name="Liu X."/>
            <person name="Wang F."/>
            <person name="Yang Y."/>
            <person name="An X."/>
            <person name="Dong Z."/>
            <person name="Zhang K."/>
            <person name="Zhang X."/>
            <person name="Luo M.C."/>
            <person name="Dvorak J."/>
            <person name="Tong Y."/>
            <person name="Wang J."/>
            <person name="Yang H."/>
            <person name="Li Z."/>
            <person name="Wang D."/>
            <person name="Zhang A."/>
            <person name="Wang J."/>
        </authorList>
    </citation>
    <scope>NUCLEOTIDE SEQUENCE</scope>
</reference>
<sequence>MSCDGDEEERPVGGVTPTLPPPVKVKSESPDEVDLKMGPFYADSDEVIVKVEAHGEVEVKRERIHADHGEVKVEAAGEVEVKREPTDADSDKVKLESPAVVEAKIKREPIDADIKHGWVKKEEQPDEIKVPVKEEQGKTASPRHVKKEEEEEDSSEDEVEIIDPPPKSKKRNRGDDDDVVFIDLTTSRPAPYLNPKPIRAMPPPGATPLSDWKMVVAPQPAEMDEYPPDHREWVFFTKSYSTGLSTCRRRKWLDAGEVVHFAFPSHEGRIRVPYRQAVALSEIVRFSTNRSGEIGKLSPEWARCLAPLVSSSKVMIQGKMVFPMMELRLMQEVLLYVSWLLCSSKKQASDLAWCYASVQPMADPNYQLGHGPSDPVLYLESLHWGAKSARQPCNTRMATMPVACVMHDNAVFGLQQINNGRRTWSPFNNSMGEGPHNPYFMGSLTKDGRRSWAKGQGKEDTLGDCSSVCCVSEEPEWVDHAGGETKEW</sequence>
<feature type="compositionally biased region" description="Acidic residues" evidence="1">
    <location>
        <begin position="149"/>
        <end position="161"/>
    </location>
</feature>
<proteinExistence type="predicted"/>
<feature type="region of interest" description="Disordered" evidence="1">
    <location>
        <begin position="71"/>
        <end position="95"/>
    </location>
</feature>
<evidence type="ECO:0000259" key="2">
    <source>
        <dbReference type="Pfam" id="PF08797"/>
    </source>
</evidence>
<accession>M7ZD33</accession>
<dbReference type="eggNOG" id="KOG1001">
    <property type="taxonomic scope" value="Eukaryota"/>
</dbReference>
<protein>
    <submittedName>
        <fullName evidence="3">Putative SWI/SNF-related matrix-associated actin-dependent regulator of chromatin subfamily A member 3-like 2</fullName>
    </submittedName>
</protein>
<evidence type="ECO:0000313" key="3">
    <source>
        <dbReference type="EMBL" id="EMS57992.1"/>
    </source>
</evidence>
<dbReference type="STRING" id="4572.M7ZD33"/>
<dbReference type="GO" id="GO:0008270">
    <property type="term" value="F:zinc ion binding"/>
    <property type="evidence" value="ECO:0007669"/>
    <property type="project" value="InterPro"/>
</dbReference>
<gene>
    <name evidence="3" type="ORF">TRIUR3_34748</name>
</gene>
<feature type="compositionally biased region" description="Basic and acidic residues" evidence="1">
    <location>
        <begin position="111"/>
        <end position="137"/>
    </location>
</feature>
<dbReference type="Pfam" id="PF08797">
    <property type="entry name" value="HIRAN"/>
    <property type="match status" value="1"/>
</dbReference>
<organism evidence="3">
    <name type="scientific">Triticum urartu</name>
    <name type="common">Red wild einkorn</name>
    <name type="synonym">Crithodium urartu</name>
    <dbReference type="NCBI Taxonomy" id="4572"/>
    <lineage>
        <taxon>Eukaryota</taxon>
        <taxon>Viridiplantae</taxon>
        <taxon>Streptophyta</taxon>
        <taxon>Embryophyta</taxon>
        <taxon>Tracheophyta</taxon>
        <taxon>Spermatophyta</taxon>
        <taxon>Magnoliopsida</taxon>
        <taxon>Liliopsida</taxon>
        <taxon>Poales</taxon>
        <taxon>Poaceae</taxon>
        <taxon>BOP clade</taxon>
        <taxon>Pooideae</taxon>
        <taxon>Triticodae</taxon>
        <taxon>Triticeae</taxon>
        <taxon>Triticinae</taxon>
        <taxon>Triticum</taxon>
    </lineage>
</organism>
<name>M7ZD33_TRIUA</name>
<feature type="compositionally biased region" description="Basic and acidic residues" evidence="1">
    <location>
        <begin position="25"/>
        <end position="35"/>
    </location>
</feature>
<dbReference type="EMBL" id="KD137717">
    <property type="protein sequence ID" value="EMS57992.1"/>
    <property type="molecule type" value="Genomic_DNA"/>
</dbReference>
<dbReference type="GO" id="GO:0003676">
    <property type="term" value="F:nucleic acid binding"/>
    <property type="evidence" value="ECO:0007669"/>
    <property type="project" value="InterPro"/>
</dbReference>
<feature type="domain" description="HIRAN" evidence="2">
    <location>
        <begin position="241"/>
        <end position="337"/>
    </location>
</feature>
<evidence type="ECO:0000256" key="1">
    <source>
        <dbReference type="SAM" id="MobiDB-lite"/>
    </source>
</evidence>
<dbReference type="GO" id="GO:0016818">
    <property type="term" value="F:hydrolase activity, acting on acid anhydrides, in phosphorus-containing anhydrides"/>
    <property type="evidence" value="ECO:0007669"/>
    <property type="project" value="InterPro"/>
</dbReference>